<dbReference type="Proteomes" id="UP001246858">
    <property type="component" value="Unassembled WGS sequence"/>
</dbReference>
<evidence type="ECO:0000313" key="2">
    <source>
        <dbReference type="Proteomes" id="UP001246858"/>
    </source>
</evidence>
<proteinExistence type="predicted"/>
<keyword evidence="2" id="KW-1185">Reference proteome</keyword>
<sequence length="158" mass="18396">MSRAEIIADRLREVFLNGRWIANTNYKEQLSMVSWQQAIQKVSTLNTIAALTFHVNYYLAGVLKVLNGGALDIKDKYSFDLPEIKTEQDWLRLVNEFLINAEHFSDRVAQLSDETLALVFVEEKYKTWLRNVEAMIEHSYYHLGQITLIRKMIVEGVE</sequence>
<evidence type="ECO:0000313" key="1">
    <source>
        <dbReference type="EMBL" id="MDR6782603.1"/>
    </source>
</evidence>
<dbReference type="EMBL" id="JAVDTF010000001">
    <property type="protein sequence ID" value="MDR6782603.1"/>
    <property type="molecule type" value="Genomic_DNA"/>
</dbReference>
<reference evidence="1" key="1">
    <citation type="submission" date="2023-07" db="EMBL/GenBank/DDBJ databases">
        <title>Sorghum-associated microbial communities from plants grown in Nebraska, USA.</title>
        <authorList>
            <person name="Schachtman D."/>
        </authorList>
    </citation>
    <scope>NUCLEOTIDE SEQUENCE</scope>
    <source>
        <strain evidence="1">2697</strain>
    </source>
</reference>
<comment type="caution">
    <text evidence="1">The sequence shown here is derived from an EMBL/GenBank/DDBJ whole genome shotgun (WGS) entry which is preliminary data.</text>
</comment>
<accession>A0ACC6KTZ5</accession>
<organism evidence="1 2">
    <name type="scientific">Pedobacter africanus</name>
    <dbReference type="NCBI Taxonomy" id="151894"/>
    <lineage>
        <taxon>Bacteria</taxon>
        <taxon>Pseudomonadati</taxon>
        <taxon>Bacteroidota</taxon>
        <taxon>Sphingobacteriia</taxon>
        <taxon>Sphingobacteriales</taxon>
        <taxon>Sphingobacteriaceae</taxon>
        <taxon>Pedobacter</taxon>
    </lineage>
</organism>
<name>A0ACC6KTZ5_9SPHI</name>
<protein>
    <submittedName>
        <fullName evidence="1">Damage-inducible protein DinB</fullName>
    </submittedName>
</protein>
<gene>
    <name evidence="1" type="ORF">J2X78_001155</name>
</gene>